<dbReference type="EMBL" id="QWKZ01000071">
    <property type="protein sequence ID" value="RIH83886.1"/>
    <property type="molecule type" value="Genomic_DNA"/>
</dbReference>
<dbReference type="OrthoDB" id="9805423at2"/>
<evidence type="ECO:0000256" key="1">
    <source>
        <dbReference type="ARBA" id="ARBA00022801"/>
    </source>
</evidence>
<evidence type="ECO:0000259" key="2">
    <source>
        <dbReference type="Pfam" id="PF00561"/>
    </source>
</evidence>
<keyword evidence="1 3" id="KW-0378">Hydrolase</keyword>
<reference evidence="3 4" key="1">
    <citation type="submission" date="2018-08" db="EMBL/GenBank/DDBJ databases">
        <title>Meiothermus luteus KCTC 52599 genome sequencing project.</title>
        <authorList>
            <person name="Da Costa M.S."/>
            <person name="Albuquerque L."/>
            <person name="Raposo P."/>
            <person name="Froufe H.J.C."/>
            <person name="Barroso C.S."/>
            <person name="Egas C."/>
        </authorList>
    </citation>
    <scope>NUCLEOTIDE SEQUENCE [LARGE SCALE GENOMIC DNA]</scope>
    <source>
        <strain evidence="3 4">KCTC 52599</strain>
    </source>
</reference>
<dbReference type="EC" id="3.7.1.14" evidence="3"/>
<dbReference type="SUPFAM" id="SSF53474">
    <property type="entry name" value="alpha/beta-Hydrolases"/>
    <property type="match status" value="1"/>
</dbReference>
<evidence type="ECO:0000313" key="3">
    <source>
        <dbReference type="EMBL" id="RIH83886.1"/>
    </source>
</evidence>
<dbReference type="RefSeq" id="WP_119360619.1">
    <property type="nucleotide sequence ID" value="NZ_QWKZ01000071.1"/>
</dbReference>
<dbReference type="GO" id="GO:0016787">
    <property type="term" value="F:hydrolase activity"/>
    <property type="evidence" value="ECO:0007669"/>
    <property type="project" value="UniProtKB-KW"/>
</dbReference>
<dbReference type="InterPro" id="IPR000639">
    <property type="entry name" value="Epox_hydrolase-like"/>
</dbReference>
<dbReference type="PANTHER" id="PTHR43798:SF31">
    <property type="entry name" value="AB HYDROLASE SUPERFAMILY PROTEIN YCLE"/>
    <property type="match status" value="1"/>
</dbReference>
<keyword evidence="4" id="KW-1185">Reference proteome</keyword>
<feature type="domain" description="AB hydrolase-1" evidence="2">
    <location>
        <begin position="38"/>
        <end position="278"/>
    </location>
</feature>
<protein>
    <submittedName>
        <fullName evidence="3">2-hydroxy-6-oxononadienedioate/2-hydroxy-6-oxononatrienedioate hydrolase</fullName>
        <ecNumber evidence="3">3.7.1.14</ecNumber>
    </submittedName>
</protein>
<comment type="caution">
    <text evidence="3">The sequence shown here is derived from an EMBL/GenBank/DDBJ whole genome shotgun (WGS) entry which is preliminary data.</text>
</comment>
<dbReference type="AlphaFoldDB" id="A0A399EJP9"/>
<sequence length="288" mass="32354">MKPKFSVPETLKPYLRRTQANGVDIFLYDSGPALAEEPPFLLIHGLGDDADSWRRVFPLLMRRGRVIAPDLPGFGRSGHPRRAYTLGFFAKTLTALLERLELSQAVLVGSSMGGAVALRMTLRWPERVARLVLVGGPPMGGRPSKLQLLFLIPGQGERLYNRLRASQEAAYESLRPYYANLEALPAEERAFLRERVWDRVWSDEQRRAFFSAFRWMALERLWTPSAAQLASLDKPTQVVWGEQDGIIPAEAGQRLARLIPGARFQVIPGAGHLPHQERPEELAQLVLA</sequence>
<accession>A0A399EJP9</accession>
<dbReference type="InterPro" id="IPR029058">
    <property type="entry name" value="AB_hydrolase_fold"/>
</dbReference>
<name>A0A399EJP9_9DEIN</name>
<dbReference type="Pfam" id="PF00561">
    <property type="entry name" value="Abhydrolase_1"/>
    <property type="match status" value="1"/>
</dbReference>
<proteinExistence type="predicted"/>
<dbReference type="InterPro" id="IPR050266">
    <property type="entry name" value="AB_hydrolase_sf"/>
</dbReference>
<dbReference type="PRINTS" id="PR00111">
    <property type="entry name" value="ABHYDROLASE"/>
</dbReference>
<dbReference type="Gene3D" id="3.40.50.1820">
    <property type="entry name" value="alpha/beta hydrolase"/>
    <property type="match status" value="1"/>
</dbReference>
<dbReference type="PRINTS" id="PR00412">
    <property type="entry name" value="EPOXHYDRLASE"/>
</dbReference>
<evidence type="ECO:0000313" key="4">
    <source>
        <dbReference type="Proteomes" id="UP000265800"/>
    </source>
</evidence>
<organism evidence="3 4">
    <name type="scientific">Meiothermus luteus</name>
    <dbReference type="NCBI Taxonomy" id="2026184"/>
    <lineage>
        <taxon>Bacteria</taxon>
        <taxon>Thermotogati</taxon>
        <taxon>Deinococcota</taxon>
        <taxon>Deinococci</taxon>
        <taxon>Thermales</taxon>
        <taxon>Thermaceae</taxon>
        <taxon>Meiothermus</taxon>
    </lineage>
</organism>
<dbReference type="PANTHER" id="PTHR43798">
    <property type="entry name" value="MONOACYLGLYCEROL LIPASE"/>
    <property type="match status" value="1"/>
</dbReference>
<dbReference type="GO" id="GO:0016020">
    <property type="term" value="C:membrane"/>
    <property type="evidence" value="ECO:0007669"/>
    <property type="project" value="TreeGrafter"/>
</dbReference>
<dbReference type="Proteomes" id="UP000265800">
    <property type="component" value="Unassembled WGS sequence"/>
</dbReference>
<gene>
    <name evidence="3" type="primary">mhpC</name>
    <name evidence="3" type="ORF">Mlute_02062</name>
</gene>
<dbReference type="InterPro" id="IPR000073">
    <property type="entry name" value="AB_hydrolase_1"/>
</dbReference>